<evidence type="ECO:0000313" key="2">
    <source>
        <dbReference type="EMBL" id="KAK4103226.1"/>
    </source>
</evidence>
<evidence type="ECO:0000313" key="3">
    <source>
        <dbReference type="Proteomes" id="UP001305647"/>
    </source>
</evidence>
<comment type="caution">
    <text evidence="2">The sequence shown here is derived from an EMBL/GenBank/DDBJ whole genome shotgun (WGS) entry which is preliminary data.</text>
</comment>
<reference evidence="2" key="2">
    <citation type="submission" date="2023-05" db="EMBL/GenBank/DDBJ databases">
        <authorList>
            <consortium name="Lawrence Berkeley National Laboratory"/>
            <person name="Steindorff A."/>
            <person name="Hensen N."/>
            <person name="Bonometti L."/>
            <person name="Westerberg I."/>
            <person name="Brannstrom I.O."/>
            <person name="Guillou S."/>
            <person name="Cros-Aarteil S."/>
            <person name="Calhoun S."/>
            <person name="Haridas S."/>
            <person name="Kuo A."/>
            <person name="Mondo S."/>
            <person name="Pangilinan J."/>
            <person name="Riley R."/>
            <person name="Labutti K."/>
            <person name="Andreopoulos B."/>
            <person name="Lipzen A."/>
            <person name="Chen C."/>
            <person name="Yanf M."/>
            <person name="Daum C."/>
            <person name="Ng V."/>
            <person name="Clum A."/>
            <person name="Ohm R."/>
            <person name="Martin F."/>
            <person name="Silar P."/>
            <person name="Natvig D."/>
            <person name="Lalanne C."/>
            <person name="Gautier V."/>
            <person name="Ament-Velasquez S.L."/>
            <person name="Kruys A."/>
            <person name="Hutchinson M.I."/>
            <person name="Powell A.J."/>
            <person name="Barry K."/>
            <person name="Miller A.N."/>
            <person name="Grigoriev I.V."/>
            <person name="Debuchy R."/>
            <person name="Gladieux P."/>
            <person name="Thoren M.H."/>
            <person name="Johannesson H."/>
        </authorList>
    </citation>
    <scope>NUCLEOTIDE SEQUENCE</scope>
    <source>
        <strain evidence="2">CBS 757.83</strain>
    </source>
</reference>
<keyword evidence="3" id="KW-1185">Reference proteome</keyword>
<protein>
    <submittedName>
        <fullName evidence="2">Uncharacterized protein</fullName>
    </submittedName>
</protein>
<dbReference type="Proteomes" id="UP001305647">
    <property type="component" value="Unassembled WGS sequence"/>
</dbReference>
<sequence length="53" mass="5803">MDNAPPRWRTLGAASGSHRKKKPKKTPTVASRPSTARPARYVALDSSYHRQGG</sequence>
<accession>A0AAN6T3U0</accession>
<gene>
    <name evidence="2" type="ORF">N658DRAFT_494562</name>
</gene>
<organism evidence="2 3">
    <name type="scientific">Parathielavia hyrcaniae</name>
    <dbReference type="NCBI Taxonomy" id="113614"/>
    <lineage>
        <taxon>Eukaryota</taxon>
        <taxon>Fungi</taxon>
        <taxon>Dikarya</taxon>
        <taxon>Ascomycota</taxon>
        <taxon>Pezizomycotina</taxon>
        <taxon>Sordariomycetes</taxon>
        <taxon>Sordariomycetidae</taxon>
        <taxon>Sordariales</taxon>
        <taxon>Chaetomiaceae</taxon>
        <taxon>Parathielavia</taxon>
    </lineage>
</organism>
<dbReference type="EMBL" id="MU863629">
    <property type="protein sequence ID" value="KAK4103226.1"/>
    <property type="molecule type" value="Genomic_DNA"/>
</dbReference>
<evidence type="ECO:0000256" key="1">
    <source>
        <dbReference type="SAM" id="MobiDB-lite"/>
    </source>
</evidence>
<feature type="region of interest" description="Disordered" evidence="1">
    <location>
        <begin position="1"/>
        <end position="53"/>
    </location>
</feature>
<dbReference type="AlphaFoldDB" id="A0AAN6T3U0"/>
<reference evidence="2" key="1">
    <citation type="journal article" date="2023" name="Mol. Phylogenet. Evol.">
        <title>Genome-scale phylogeny and comparative genomics of the fungal order Sordariales.</title>
        <authorList>
            <person name="Hensen N."/>
            <person name="Bonometti L."/>
            <person name="Westerberg I."/>
            <person name="Brannstrom I.O."/>
            <person name="Guillou S."/>
            <person name="Cros-Aarteil S."/>
            <person name="Calhoun S."/>
            <person name="Haridas S."/>
            <person name="Kuo A."/>
            <person name="Mondo S."/>
            <person name="Pangilinan J."/>
            <person name="Riley R."/>
            <person name="LaButti K."/>
            <person name="Andreopoulos B."/>
            <person name="Lipzen A."/>
            <person name="Chen C."/>
            <person name="Yan M."/>
            <person name="Daum C."/>
            <person name="Ng V."/>
            <person name="Clum A."/>
            <person name="Steindorff A."/>
            <person name="Ohm R.A."/>
            <person name="Martin F."/>
            <person name="Silar P."/>
            <person name="Natvig D.O."/>
            <person name="Lalanne C."/>
            <person name="Gautier V."/>
            <person name="Ament-Velasquez S.L."/>
            <person name="Kruys A."/>
            <person name="Hutchinson M.I."/>
            <person name="Powell A.J."/>
            <person name="Barry K."/>
            <person name="Miller A.N."/>
            <person name="Grigoriev I.V."/>
            <person name="Debuchy R."/>
            <person name="Gladieux P."/>
            <person name="Hiltunen Thoren M."/>
            <person name="Johannesson H."/>
        </authorList>
    </citation>
    <scope>NUCLEOTIDE SEQUENCE</scope>
    <source>
        <strain evidence="2">CBS 757.83</strain>
    </source>
</reference>
<proteinExistence type="predicted"/>
<name>A0AAN6T3U0_9PEZI</name>